<dbReference type="EMBL" id="GEZM01066556">
    <property type="protein sequence ID" value="JAV67795.1"/>
    <property type="molecule type" value="Transcribed_RNA"/>
</dbReference>
<evidence type="ECO:0000256" key="1">
    <source>
        <dbReference type="SAM" id="MobiDB-lite"/>
    </source>
</evidence>
<evidence type="ECO:0000313" key="2">
    <source>
        <dbReference type="EMBL" id="JAV67806.1"/>
    </source>
</evidence>
<dbReference type="AlphaFoldDB" id="A0A1Y1L8A8"/>
<dbReference type="Gene3D" id="6.10.290.30">
    <property type="entry name" value="Regulatory factor X-associated C-terminal binding domain"/>
    <property type="match status" value="1"/>
</dbReference>
<organism evidence="2">
    <name type="scientific">Photinus pyralis</name>
    <name type="common">Common eastern firefly</name>
    <name type="synonym">Lampyris pyralis</name>
    <dbReference type="NCBI Taxonomy" id="7054"/>
    <lineage>
        <taxon>Eukaryota</taxon>
        <taxon>Metazoa</taxon>
        <taxon>Ecdysozoa</taxon>
        <taxon>Arthropoda</taxon>
        <taxon>Hexapoda</taxon>
        <taxon>Insecta</taxon>
        <taxon>Pterygota</taxon>
        <taxon>Neoptera</taxon>
        <taxon>Endopterygota</taxon>
        <taxon>Coleoptera</taxon>
        <taxon>Polyphaga</taxon>
        <taxon>Elateriformia</taxon>
        <taxon>Elateroidea</taxon>
        <taxon>Lampyridae</taxon>
        <taxon>Lampyrinae</taxon>
        <taxon>Photinus</taxon>
    </lineage>
</organism>
<feature type="compositionally biased region" description="Basic and acidic residues" evidence="1">
    <location>
        <begin position="36"/>
        <end position="57"/>
    </location>
</feature>
<dbReference type="EMBL" id="GEZM01066554">
    <property type="protein sequence ID" value="JAV67801.1"/>
    <property type="molecule type" value="Transcribed_RNA"/>
</dbReference>
<dbReference type="EMBL" id="GEZM01066552">
    <property type="protein sequence ID" value="JAV67806.1"/>
    <property type="molecule type" value="Transcribed_RNA"/>
</dbReference>
<sequence>MESENVKERLNSLLQKKLSENERKSIEAENLSTSKEVQEDPVNKKLKKQERDEKNLEVEDPSFASADLFSQHLLHDILIEKKRALLRNKEVVEFIRSKIKDVN</sequence>
<accession>A0A1Y1L8A8</accession>
<reference evidence="2" key="1">
    <citation type="journal article" date="2016" name="Sci. Rep.">
        <title>Molecular characterization of firefly nuptial gifts: a multi-omics approach sheds light on postcopulatory sexual selection.</title>
        <authorList>
            <person name="Al-Wathiqui N."/>
            <person name="Fallon T.R."/>
            <person name="South A."/>
            <person name="Weng J.K."/>
            <person name="Lewis S.M."/>
        </authorList>
    </citation>
    <scope>NUCLEOTIDE SEQUENCE</scope>
</reference>
<proteinExistence type="predicted"/>
<feature type="region of interest" description="Disordered" evidence="1">
    <location>
        <begin position="21"/>
        <end position="58"/>
    </location>
</feature>
<dbReference type="InterPro" id="IPR038308">
    <property type="entry name" value="RFXAP_C_sf"/>
</dbReference>
<protein>
    <submittedName>
        <fullName evidence="2">Uncharacterized protein</fullName>
    </submittedName>
</protein>
<name>A0A1Y1L8A8_PHOPY</name>